<gene>
    <name evidence="7" type="ORF">BN1211_2953</name>
</gene>
<dbReference type="InterPro" id="IPR013083">
    <property type="entry name" value="Znf_RING/FYVE/PHD"/>
</dbReference>
<dbReference type="InterPro" id="IPR017907">
    <property type="entry name" value="Znf_RING_CS"/>
</dbReference>
<dbReference type="SUPFAM" id="SSF57850">
    <property type="entry name" value="RING/U-box"/>
    <property type="match status" value="1"/>
</dbReference>
<dbReference type="InterPro" id="IPR047134">
    <property type="entry name" value="RNF4"/>
</dbReference>
<feature type="region of interest" description="Disordered" evidence="5">
    <location>
        <begin position="154"/>
        <end position="179"/>
    </location>
</feature>
<dbReference type="PANTHER" id="PTHR23041">
    <property type="entry name" value="RING FINGER DOMAIN-CONTAINING"/>
    <property type="match status" value="1"/>
</dbReference>
<dbReference type="Pfam" id="PF13920">
    <property type="entry name" value="zf-C3HC4_3"/>
    <property type="match status" value="1"/>
</dbReference>
<feature type="compositionally biased region" description="Acidic residues" evidence="5">
    <location>
        <begin position="91"/>
        <end position="100"/>
    </location>
</feature>
<feature type="compositionally biased region" description="Basic and acidic residues" evidence="5">
    <location>
        <begin position="52"/>
        <end position="63"/>
    </location>
</feature>
<evidence type="ECO:0000256" key="1">
    <source>
        <dbReference type="ARBA" id="ARBA00022723"/>
    </source>
</evidence>
<protein>
    <recommendedName>
        <fullName evidence="6">RING-type domain-containing protein</fullName>
    </recommendedName>
</protein>
<dbReference type="Proteomes" id="UP000038830">
    <property type="component" value="Unassembled WGS sequence"/>
</dbReference>
<feature type="compositionally biased region" description="Basic and acidic residues" evidence="5">
    <location>
        <begin position="8"/>
        <end position="28"/>
    </location>
</feature>
<proteinExistence type="predicted"/>
<feature type="compositionally biased region" description="Basic and acidic residues" evidence="5">
    <location>
        <begin position="163"/>
        <end position="176"/>
    </location>
</feature>
<evidence type="ECO:0000256" key="4">
    <source>
        <dbReference type="PROSITE-ProRule" id="PRU00175"/>
    </source>
</evidence>
<evidence type="ECO:0000313" key="8">
    <source>
        <dbReference type="Proteomes" id="UP000038830"/>
    </source>
</evidence>
<accession>A0A0H5C498</accession>
<dbReference type="AlphaFoldDB" id="A0A0H5C498"/>
<dbReference type="PROSITE" id="PS00518">
    <property type="entry name" value="ZF_RING_1"/>
    <property type="match status" value="1"/>
</dbReference>
<dbReference type="EMBL" id="CDQK01000003">
    <property type="protein sequence ID" value="CEP22572.1"/>
    <property type="molecule type" value="Genomic_DNA"/>
</dbReference>
<evidence type="ECO:0000256" key="5">
    <source>
        <dbReference type="SAM" id="MobiDB-lite"/>
    </source>
</evidence>
<evidence type="ECO:0000259" key="6">
    <source>
        <dbReference type="PROSITE" id="PS50089"/>
    </source>
</evidence>
<dbReference type="PROSITE" id="PS50089">
    <property type="entry name" value="ZF_RING_2"/>
    <property type="match status" value="1"/>
</dbReference>
<evidence type="ECO:0000256" key="2">
    <source>
        <dbReference type="ARBA" id="ARBA00022771"/>
    </source>
</evidence>
<feature type="compositionally biased region" description="Polar residues" evidence="5">
    <location>
        <begin position="29"/>
        <end position="48"/>
    </location>
</feature>
<reference evidence="8" key="1">
    <citation type="journal article" date="2015" name="J. Biotechnol.">
        <title>The structure of the Cyberlindnera jadinii genome and its relation to Candida utilis analyzed by the occurrence of single nucleotide polymorphisms.</title>
        <authorList>
            <person name="Rupp O."/>
            <person name="Brinkrolf K."/>
            <person name="Buerth C."/>
            <person name="Kunigo M."/>
            <person name="Schneider J."/>
            <person name="Jaenicke S."/>
            <person name="Goesmann A."/>
            <person name="Puehler A."/>
            <person name="Jaeger K.-E."/>
            <person name="Ernst J.F."/>
        </authorList>
    </citation>
    <scope>NUCLEOTIDE SEQUENCE [LARGE SCALE GENOMIC DNA]</scope>
    <source>
        <strain evidence="8">ATCC 18201 / CBS 1600 / BCRC 20928 / JCM 3617 / NBRC 0987 / NRRL Y-1542</strain>
    </source>
</reference>
<name>A0A0H5C498_CYBJN</name>
<sequence length="268" mass="29333">MSGTSTKRPIEDSPESAKKRICADDDKSSSGIDNTNSSQRCVQSSTDCDQQDVPKEADGRDETQPQVIAVASPENAVLDLTDQEENHSIYDFDDLDDEDIPYTHSRSQSPEVVISDAEPVRSKANKNKTNTPVPSDAEVIAINDDDITREYFVISDDDDDGDDKNADDNKDGDADTQKSVSVQLADNTRINNSNLNTAHCAVCFDSPEETVVLPCGHIYCLDCVFKALSSMKTSTKHGGPCSLCRATTSYKRLIVGIFKKKKKSLQGR</sequence>
<evidence type="ECO:0000256" key="3">
    <source>
        <dbReference type="ARBA" id="ARBA00022833"/>
    </source>
</evidence>
<dbReference type="Gene3D" id="3.30.40.10">
    <property type="entry name" value="Zinc/RING finger domain, C3HC4 (zinc finger)"/>
    <property type="match status" value="1"/>
</dbReference>
<feature type="region of interest" description="Disordered" evidence="5">
    <location>
        <begin position="1"/>
        <end position="136"/>
    </location>
</feature>
<evidence type="ECO:0000313" key="7">
    <source>
        <dbReference type="EMBL" id="CEP22572.1"/>
    </source>
</evidence>
<dbReference type="PANTHER" id="PTHR23041:SF78">
    <property type="entry name" value="E3 UBIQUITIN-PROTEIN LIGASE RNF4"/>
    <property type="match status" value="1"/>
</dbReference>
<keyword evidence="2 4" id="KW-0863">Zinc-finger</keyword>
<feature type="domain" description="RING-type" evidence="6">
    <location>
        <begin position="200"/>
        <end position="245"/>
    </location>
</feature>
<dbReference type="InterPro" id="IPR001841">
    <property type="entry name" value="Znf_RING"/>
</dbReference>
<dbReference type="GO" id="GO:0008270">
    <property type="term" value="F:zinc ion binding"/>
    <property type="evidence" value="ECO:0007669"/>
    <property type="project" value="UniProtKB-KW"/>
</dbReference>
<organism evidence="7 8">
    <name type="scientific">Cyberlindnera jadinii (strain ATCC 18201 / CBS 1600 / BCRC 20928 / JCM 3617 / NBRC 0987 / NRRL Y-1542)</name>
    <name type="common">Torula yeast</name>
    <name type="synonym">Candida utilis</name>
    <dbReference type="NCBI Taxonomy" id="983966"/>
    <lineage>
        <taxon>Eukaryota</taxon>
        <taxon>Fungi</taxon>
        <taxon>Dikarya</taxon>
        <taxon>Ascomycota</taxon>
        <taxon>Saccharomycotina</taxon>
        <taxon>Saccharomycetes</taxon>
        <taxon>Phaffomycetales</taxon>
        <taxon>Phaffomycetaceae</taxon>
        <taxon>Cyberlindnera</taxon>
    </lineage>
</organism>
<dbReference type="SMART" id="SM00184">
    <property type="entry name" value="RING"/>
    <property type="match status" value="1"/>
</dbReference>
<keyword evidence="3" id="KW-0862">Zinc</keyword>
<keyword evidence="1" id="KW-0479">Metal-binding</keyword>